<reference evidence="1 2" key="1">
    <citation type="submission" date="2019-08" db="EMBL/GenBank/DDBJ databases">
        <title>Pedobacter sp. nov., isolated from Han river, South Korea.</title>
        <authorList>
            <person name="Lee D.-H."/>
            <person name="Kim Y.-S."/>
            <person name="Hwang E.-M."/>
            <person name="Le Tran T.C."/>
            <person name="Cha C.-J."/>
        </authorList>
    </citation>
    <scope>NUCLEOTIDE SEQUENCE [LARGE SCALE GENOMIC DNA]</scope>
    <source>
        <strain evidence="1 2">CJ43</strain>
    </source>
</reference>
<organism evidence="1 2">
    <name type="scientific">Pedobacter aquae</name>
    <dbReference type="NCBI Taxonomy" id="2605747"/>
    <lineage>
        <taxon>Bacteria</taxon>
        <taxon>Pseudomonadati</taxon>
        <taxon>Bacteroidota</taxon>
        <taxon>Sphingobacteriia</taxon>
        <taxon>Sphingobacteriales</taxon>
        <taxon>Sphingobacteriaceae</taxon>
        <taxon>Pedobacter</taxon>
    </lineage>
</organism>
<gene>
    <name evidence="1" type="ORF">FYC62_01645</name>
</gene>
<dbReference type="EMBL" id="CP043329">
    <property type="protein sequence ID" value="QEK50513.1"/>
    <property type="molecule type" value="Genomic_DNA"/>
</dbReference>
<keyword evidence="2" id="KW-1185">Reference proteome</keyword>
<dbReference type="Proteomes" id="UP000323653">
    <property type="component" value="Chromosome"/>
</dbReference>
<dbReference type="KEGG" id="pej:FYC62_01645"/>
<name>A0A5C0VF76_9SPHI</name>
<evidence type="ECO:0000313" key="2">
    <source>
        <dbReference type="Proteomes" id="UP000323653"/>
    </source>
</evidence>
<dbReference type="AlphaFoldDB" id="A0A5C0VF76"/>
<sequence>MKYIYLFFFLSFIAHPVLSQQKSIKKAKLAVVNVNRVPFNIDRMKDGANDLSAGTSVYKDYICKGKMNFVSFNWYSLKASSNPLANLAEGKTFYFLKKDTSGSYYQQIFLCKKSKKDLLQISKANLKAILGAKYNSHVDALKKISVSGVKKIVQQYNIDKGSI</sequence>
<evidence type="ECO:0000313" key="1">
    <source>
        <dbReference type="EMBL" id="QEK50513.1"/>
    </source>
</evidence>
<protein>
    <submittedName>
        <fullName evidence="1">Uncharacterized protein</fullName>
    </submittedName>
</protein>
<dbReference type="RefSeq" id="WP_149073683.1">
    <property type="nucleotide sequence ID" value="NZ_CP043329.1"/>
</dbReference>
<proteinExistence type="predicted"/>
<accession>A0A5C0VF76</accession>